<feature type="region of interest" description="Disordered" evidence="1">
    <location>
        <begin position="109"/>
        <end position="138"/>
    </location>
</feature>
<evidence type="ECO:0000256" key="1">
    <source>
        <dbReference type="SAM" id="MobiDB-lite"/>
    </source>
</evidence>
<evidence type="ECO:0000313" key="3">
    <source>
        <dbReference type="Proteomes" id="UP000201566"/>
    </source>
</evidence>
<protein>
    <submittedName>
        <fullName evidence="2">Uncharacterized protein</fullName>
    </submittedName>
</protein>
<dbReference type="Proteomes" id="UP000201566">
    <property type="component" value="Segment"/>
</dbReference>
<feature type="region of interest" description="Disordered" evidence="1">
    <location>
        <begin position="311"/>
        <end position="392"/>
    </location>
</feature>
<feature type="compositionally biased region" description="Basic and acidic residues" evidence="1">
    <location>
        <begin position="118"/>
        <end position="131"/>
    </location>
</feature>
<reference evidence="2 3" key="1">
    <citation type="journal article" date="2013" name="Science">
        <title>Pandoraviruses: amoeba viruses with genomes up to 2.5 Mb reaching that of parasitic eukaryotes.</title>
        <authorList>
            <person name="Philippe N."/>
            <person name="Legendre M."/>
            <person name="Doutre G."/>
            <person name="Coute Y."/>
            <person name="Poirot O."/>
            <person name="Lescot M."/>
            <person name="Arslan D."/>
            <person name="Seltzer V."/>
            <person name="Bertaux L."/>
            <person name="Bruley C."/>
            <person name="Garin J."/>
            <person name="Claverie J.M."/>
            <person name="Abergel C."/>
        </authorList>
    </citation>
    <scope>NUCLEOTIDE SEQUENCE [LARGE SCALE GENOMIC DNA]</scope>
    <source>
        <strain evidence="2">Melbourne</strain>
    </source>
</reference>
<feature type="compositionally biased region" description="Acidic residues" evidence="1">
    <location>
        <begin position="361"/>
        <end position="373"/>
    </location>
</feature>
<dbReference type="KEGG" id="vg:34567672"/>
<accession>A0A291AU61</accession>
<name>A0A291AU61_9VIRU</name>
<gene>
    <name evidence="2" type="ORF">pdul_cds_22</name>
</gene>
<organism evidence="2 3">
    <name type="scientific">Pandoravirus dulcis</name>
    <dbReference type="NCBI Taxonomy" id="1349409"/>
    <lineage>
        <taxon>Viruses</taxon>
        <taxon>Pandoravirus</taxon>
    </lineage>
</organism>
<feature type="region of interest" description="Disordered" evidence="1">
    <location>
        <begin position="461"/>
        <end position="506"/>
    </location>
</feature>
<sequence length="676" mass="71297">MKPAFGTLEYTVQVDGSGVAARPALVSVKGIPKDATVALLHKRIAAAHAKRYPARPALHFAVSAPSAAASVAHDLVDSRGTVLSAVDKVLDALVHHDPARPLAAVVRGTAGRGTPSRVQRDDARRASTIERDVDDTGSDVATATLTDRDQAEADVATAEPHASRGVRRSFDGNWLSAIDIVRAMAVQPHDRDERTAIRRVMAAIGRRVGRLDRVSLPSLLPAAPKRARYTKTSAVKASRVAAFIDAVAAVVCPAGHAAESMAARYKAQFCCPTSPGPALPTAYHLGEEDPLSEELPSACVVVSGDANHHLPVRAPSDLDGDGDAMDTDDCHAGDSATEASASLSSTPARKRPRSRAIGSSDAEDGGQEEDDDGSREGDHPAQRRRTRRRAPPALRWAAERLWADQTPDRRPSVGCVDDSDADYRTPIAAPLHPRRFDVNMHSGHGRHDGVGLLRDGRLGNGDDGDCTYRPIKSESLLDSDGEDAADRDAMQNRDDPHADNGDAADDNAIREQALFEAKWNRRVATDLVERASAGGPLRVWQTHNDVCRLSLAVAASHEIAGMWEVVGGRADPQRPAPGPREEWIERNGVIAIVARALSSPATAVTVGASMSPASPGAATVADSGLFALCRRHLAHGGGASVGARLSARLAVLVHEAADTPRAGICARLAAAVADAP</sequence>
<evidence type="ECO:0000313" key="2">
    <source>
        <dbReference type="EMBL" id="ATE82459.1"/>
    </source>
</evidence>
<dbReference type="EMBL" id="KC977570">
    <property type="protein sequence ID" value="ATE82459.1"/>
    <property type="molecule type" value="Genomic_DNA"/>
</dbReference>
<proteinExistence type="predicted"/>
<feature type="compositionally biased region" description="Basic and acidic residues" evidence="1">
    <location>
        <begin position="484"/>
        <end position="500"/>
    </location>
</feature>
<dbReference type="GeneID" id="34567672"/>
<dbReference type="RefSeq" id="YP_009430168.1">
    <property type="nucleotide sequence ID" value="NC_021858.1"/>
</dbReference>
<feature type="compositionally biased region" description="Acidic residues" evidence="1">
    <location>
        <begin position="318"/>
        <end position="327"/>
    </location>
</feature>
<feature type="compositionally biased region" description="Low complexity" evidence="1">
    <location>
        <begin position="335"/>
        <end position="347"/>
    </location>
</feature>